<evidence type="ECO:0000259" key="2">
    <source>
        <dbReference type="Pfam" id="PF03749"/>
    </source>
</evidence>
<dbReference type="Proteomes" id="UP000007014">
    <property type="component" value="Chromosome 19"/>
</dbReference>
<dbReference type="Pfam" id="PF03749">
    <property type="entry name" value="SfsA"/>
    <property type="match status" value="1"/>
</dbReference>
<evidence type="ECO:0000259" key="3">
    <source>
        <dbReference type="Pfam" id="PF17746"/>
    </source>
</evidence>
<reference evidence="4 5" key="2">
    <citation type="journal article" date="2007" name="BMC Biol.">
        <title>A 100%-complete sequence reveals unusually simple genomic features in the hot-spring red alga Cyanidioschyzon merolae.</title>
        <authorList>
            <person name="Nozaki H."/>
            <person name="Takano H."/>
            <person name="Misumi O."/>
            <person name="Terasawa K."/>
            <person name="Matsuzaki M."/>
            <person name="Maruyama S."/>
            <person name="Nishida K."/>
            <person name="Yagisawa F."/>
            <person name="Yoshida Y."/>
            <person name="Fujiwara T."/>
            <person name="Takio S."/>
            <person name="Tamura K."/>
            <person name="Chung S.J."/>
            <person name="Nakamura S."/>
            <person name="Kuroiwa H."/>
            <person name="Tanaka K."/>
            <person name="Sato N."/>
            <person name="Kuroiwa T."/>
        </authorList>
    </citation>
    <scope>NUCLEOTIDE SEQUENCE [LARGE SCALE GENOMIC DNA]</scope>
    <source>
        <strain evidence="4 5">10D</strain>
    </source>
</reference>
<protein>
    <submittedName>
        <fullName evidence="4">Similar to sugar fermentation stimulation protein, Sfs1</fullName>
    </submittedName>
</protein>
<dbReference type="Gene3D" id="2.40.50.580">
    <property type="match status" value="1"/>
</dbReference>
<reference evidence="4 5" key="1">
    <citation type="journal article" date="2004" name="Nature">
        <title>Genome sequence of the ultrasmall unicellular red alga Cyanidioschyzon merolae 10D.</title>
        <authorList>
            <person name="Matsuzaki M."/>
            <person name="Misumi O."/>
            <person name="Shin-i T."/>
            <person name="Maruyama S."/>
            <person name="Takahara M."/>
            <person name="Miyagishima S."/>
            <person name="Mori T."/>
            <person name="Nishida K."/>
            <person name="Yagisawa F."/>
            <person name="Nishida K."/>
            <person name="Yoshida Y."/>
            <person name="Nishimura Y."/>
            <person name="Nakao S."/>
            <person name="Kobayashi T."/>
            <person name="Momoyama Y."/>
            <person name="Higashiyama T."/>
            <person name="Minoda A."/>
            <person name="Sano M."/>
            <person name="Nomoto H."/>
            <person name="Oishi K."/>
            <person name="Hayashi H."/>
            <person name="Ohta F."/>
            <person name="Nishizaka S."/>
            <person name="Haga S."/>
            <person name="Miura S."/>
            <person name="Morishita T."/>
            <person name="Kabeya Y."/>
            <person name="Terasawa K."/>
            <person name="Suzuki Y."/>
            <person name="Ishii Y."/>
            <person name="Asakawa S."/>
            <person name="Takano H."/>
            <person name="Ohta N."/>
            <person name="Kuroiwa H."/>
            <person name="Tanaka K."/>
            <person name="Shimizu N."/>
            <person name="Sugano S."/>
            <person name="Sato N."/>
            <person name="Nozaki H."/>
            <person name="Ogasawara N."/>
            <person name="Kohara Y."/>
            <person name="Kuroiwa T."/>
        </authorList>
    </citation>
    <scope>NUCLEOTIDE SEQUENCE [LARGE SCALE GENOMIC DNA]</scope>
    <source>
        <strain evidence="4 5">10D</strain>
    </source>
</reference>
<dbReference type="GO" id="GO:0003677">
    <property type="term" value="F:DNA binding"/>
    <property type="evidence" value="ECO:0007669"/>
    <property type="project" value="InterPro"/>
</dbReference>
<feature type="region of interest" description="Disordered" evidence="1">
    <location>
        <begin position="187"/>
        <end position="226"/>
    </location>
</feature>
<sequence>MQRCRGIRKHPIPERNSTGPPRLTKTSFKRAGASCPAALSPVVSSDSNMQTTRMSALLRGVLLERYKRFLARVRLDDGTEVTASVLNPGRMTGGDEGAPAKGYAVPNESAVYLAAVDRGAKAKHPFRWIIATEPSTGALVCVHTLAANRLIGEALESRAPCLMEAIGEALSDVEAGDNAMEPRAVPRFHFHEVERETSLPRQDPDTERRRRENAPPDTGAWQASTTKTRKTSRCDFCLDHRIFIEVKSVTMRGSAEGLVLFPDAVSDRASRHLQELASIARGSAKYPRARPEMPVQALVIFVVQRSDPPRALCPAESIDPAFAVAMRHAACCGVRFLCLWVKPSVTREEAVPFRWTVEWSWMPAQGPAEPPPGCVSASRSIPVFLSQEAAMEYLRNV</sequence>
<name>M1VLX9_CYAM1</name>
<evidence type="ECO:0000256" key="1">
    <source>
        <dbReference type="SAM" id="MobiDB-lite"/>
    </source>
</evidence>
<dbReference type="PANTHER" id="PTHR30545">
    <property type="entry name" value="SUGAR FERMENTATION STIMULATION PROTEIN A"/>
    <property type="match status" value="1"/>
</dbReference>
<dbReference type="PANTHER" id="PTHR30545:SF2">
    <property type="entry name" value="SUGAR FERMENTATION STIMULATION PROTEIN A"/>
    <property type="match status" value="1"/>
</dbReference>
<feature type="compositionally biased region" description="Basic and acidic residues" evidence="1">
    <location>
        <begin position="189"/>
        <end position="214"/>
    </location>
</feature>
<dbReference type="KEGG" id="cme:CYME_CMS190C"/>
<evidence type="ECO:0000313" key="5">
    <source>
        <dbReference type="Proteomes" id="UP000007014"/>
    </source>
</evidence>
<dbReference type="CDD" id="cd22359">
    <property type="entry name" value="SfsA-like_bacterial"/>
    <property type="match status" value="1"/>
</dbReference>
<dbReference type="GeneID" id="16997143"/>
<gene>
    <name evidence="4" type="ORF">CYME_CMS190C</name>
</gene>
<dbReference type="InterPro" id="IPR040452">
    <property type="entry name" value="SfsA_C"/>
</dbReference>
<organism evidence="4 5">
    <name type="scientific">Cyanidioschyzon merolae (strain NIES-3377 / 10D)</name>
    <name type="common">Unicellular red alga</name>
    <dbReference type="NCBI Taxonomy" id="280699"/>
    <lineage>
        <taxon>Eukaryota</taxon>
        <taxon>Rhodophyta</taxon>
        <taxon>Bangiophyceae</taxon>
        <taxon>Cyanidiales</taxon>
        <taxon>Cyanidiaceae</taxon>
        <taxon>Cyanidioschyzon</taxon>
    </lineage>
</organism>
<accession>M1VLX9</accession>
<dbReference type="OrthoDB" id="199134at2759"/>
<proteinExistence type="predicted"/>
<dbReference type="InterPro" id="IPR041465">
    <property type="entry name" value="SfsA_N"/>
</dbReference>
<dbReference type="Gramene" id="CMS190CT">
    <property type="protein sequence ID" value="CMS190CT"/>
    <property type="gene ID" value="CMS190C"/>
</dbReference>
<dbReference type="HOGENOM" id="CLU_695147_0_0_1"/>
<dbReference type="AlphaFoldDB" id="M1VLX9"/>
<dbReference type="Gene3D" id="3.40.1350.60">
    <property type="match status" value="1"/>
</dbReference>
<feature type="compositionally biased region" description="Basic residues" evidence="1">
    <location>
        <begin position="1"/>
        <end position="10"/>
    </location>
</feature>
<evidence type="ECO:0000313" key="4">
    <source>
        <dbReference type="EMBL" id="BAM82808.1"/>
    </source>
</evidence>
<dbReference type="InterPro" id="IPR005224">
    <property type="entry name" value="SfsA"/>
</dbReference>
<feature type="region of interest" description="Disordered" evidence="1">
    <location>
        <begin position="1"/>
        <end position="25"/>
    </location>
</feature>
<dbReference type="EMBL" id="AP006501">
    <property type="protein sequence ID" value="BAM82808.1"/>
    <property type="molecule type" value="Genomic_DNA"/>
</dbReference>
<feature type="domain" description="SfsA N-terminal OB" evidence="3">
    <location>
        <begin position="63"/>
        <end position="142"/>
    </location>
</feature>
<dbReference type="RefSeq" id="XP_005538844.1">
    <property type="nucleotide sequence ID" value="XM_005538787.1"/>
</dbReference>
<dbReference type="Pfam" id="PF17746">
    <property type="entry name" value="SfsA_N"/>
    <property type="match status" value="1"/>
</dbReference>
<keyword evidence="5" id="KW-1185">Reference proteome</keyword>
<feature type="domain" description="Sugar fermentation stimulation protein C-terminal" evidence="2">
    <location>
        <begin position="227"/>
        <end position="342"/>
    </location>
</feature>